<dbReference type="SUPFAM" id="SSF103473">
    <property type="entry name" value="MFS general substrate transporter"/>
    <property type="match status" value="1"/>
</dbReference>
<keyword evidence="4 7" id="KW-0812">Transmembrane</keyword>
<dbReference type="EMBL" id="JBHLUB010000029">
    <property type="protein sequence ID" value="MFC0582232.1"/>
    <property type="molecule type" value="Genomic_DNA"/>
</dbReference>
<feature type="transmembrane region" description="Helical" evidence="7">
    <location>
        <begin position="240"/>
        <end position="263"/>
    </location>
</feature>
<feature type="transmembrane region" description="Helical" evidence="7">
    <location>
        <begin position="135"/>
        <end position="157"/>
    </location>
</feature>
<dbReference type="InterPro" id="IPR011701">
    <property type="entry name" value="MFS"/>
</dbReference>
<evidence type="ECO:0000256" key="7">
    <source>
        <dbReference type="SAM" id="Phobius"/>
    </source>
</evidence>
<gene>
    <name evidence="8" type="ORF">ACFFFR_07530</name>
</gene>
<feature type="transmembrane region" description="Helical" evidence="7">
    <location>
        <begin position="275"/>
        <end position="292"/>
    </location>
</feature>
<evidence type="ECO:0000256" key="5">
    <source>
        <dbReference type="ARBA" id="ARBA00022989"/>
    </source>
</evidence>
<evidence type="ECO:0000313" key="8">
    <source>
        <dbReference type="EMBL" id="MFC0582232.1"/>
    </source>
</evidence>
<dbReference type="PANTHER" id="PTHR23517">
    <property type="entry name" value="RESISTANCE PROTEIN MDTM, PUTATIVE-RELATED-RELATED"/>
    <property type="match status" value="1"/>
</dbReference>
<feature type="transmembrane region" description="Helical" evidence="7">
    <location>
        <begin position="337"/>
        <end position="355"/>
    </location>
</feature>
<reference evidence="8 9" key="1">
    <citation type="submission" date="2024-09" db="EMBL/GenBank/DDBJ databases">
        <authorList>
            <person name="Sun Q."/>
            <person name="Mori K."/>
        </authorList>
    </citation>
    <scope>NUCLEOTIDE SEQUENCE [LARGE SCALE GENOMIC DNA]</scope>
    <source>
        <strain evidence="8 9">NCAIM B.02604</strain>
    </source>
</reference>
<keyword evidence="9" id="KW-1185">Reference proteome</keyword>
<name>A0ABV6PCZ4_9MICC</name>
<evidence type="ECO:0000256" key="4">
    <source>
        <dbReference type="ARBA" id="ARBA00022692"/>
    </source>
</evidence>
<dbReference type="RefSeq" id="WP_377459236.1">
    <property type="nucleotide sequence ID" value="NZ_JBHLUB010000029.1"/>
</dbReference>
<feature type="transmembrane region" description="Helical" evidence="7">
    <location>
        <begin position="212"/>
        <end position="234"/>
    </location>
</feature>
<evidence type="ECO:0000256" key="6">
    <source>
        <dbReference type="ARBA" id="ARBA00023136"/>
    </source>
</evidence>
<feature type="transmembrane region" description="Helical" evidence="7">
    <location>
        <begin position="478"/>
        <end position="495"/>
    </location>
</feature>
<keyword evidence="3" id="KW-1003">Cell membrane</keyword>
<keyword evidence="5 7" id="KW-1133">Transmembrane helix</keyword>
<keyword evidence="6 7" id="KW-0472">Membrane</keyword>
<feature type="transmembrane region" description="Helical" evidence="7">
    <location>
        <begin position="163"/>
        <end position="184"/>
    </location>
</feature>
<proteinExistence type="predicted"/>
<feature type="transmembrane region" description="Helical" evidence="7">
    <location>
        <begin position="102"/>
        <end position="123"/>
    </location>
</feature>
<dbReference type="InterPro" id="IPR050171">
    <property type="entry name" value="MFS_Transporters"/>
</dbReference>
<feature type="transmembrane region" description="Helical" evidence="7">
    <location>
        <begin position="77"/>
        <end position="96"/>
    </location>
</feature>
<organism evidence="8 9">
    <name type="scientific">Micrococcoides hystricis</name>
    <dbReference type="NCBI Taxonomy" id="1572761"/>
    <lineage>
        <taxon>Bacteria</taxon>
        <taxon>Bacillati</taxon>
        <taxon>Actinomycetota</taxon>
        <taxon>Actinomycetes</taxon>
        <taxon>Micrococcales</taxon>
        <taxon>Micrococcaceae</taxon>
        <taxon>Micrococcoides</taxon>
    </lineage>
</organism>
<evidence type="ECO:0000256" key="2">
    <source>
        <dbReference type="ARBA" id="ARBA00022448"/>
    </source>
</evidence>
<dbReference type="Proteomes" id="UP001589862">
    <property type="component" value="Unassembled WGS sequence"/>
</dbReference>
<dbReference type="Gene3D" id="1.20.1250.20">
    <property type="entry name" value="MFS general substrate transporter like domains"/>
    <property type="match status" value="2"/>
</dbReference>
<evidence type="ECO:0000313" key="9">
    <source>
        <dbReference type="Proteomes" id="UP001589862"/>
    </source>
</evidence>
<feature type="transmembrane region" description="Helical" evidence="7">
    <location>
        <begin position="298"/>
        <end position="316"/>
    </location>
</feature>
<feature type="transmembrane region" description="Helical" evidence="7">
    <location>
        <begin position="361"/>
        <end position="383"/>
    </location>
</feature>
<evidence type="ECO:0000256" key="1">
    <source>
        <dbReference type="ARBA" id="ARBA00004651"/>
    </source>
</evidence>
<comment type="caution">
    <text evidence="8">The sequence shown here is derived from an EMBL/GenBank/DDBJ whole genome shotgun (WGS) entry which is preliminary data.</text>
</comment>
<dbReference type="Pfam" id="PF07690">
    <property type="entry name" value="MFS_1"/>
    <property type="match status" value="1"/>
</dbReference>
<comment type="subcellular location">
    <subcellularLocation>
        <location evidence="1">Cell membrane</location>
        <topology evidence="1">Multi-pass membrane protein</topology>
    </subcellularLocation>
</comment>
<accession>A0ABV6PCZ4</accession>
<evidence type="ECO:0000256" key="3">
    <source>
        <dbReference type="ARBA" id="ARBA00022475"/>
    </source>
</evidence>
<dbReference type="InterPro" id="IPR036259">
    <property type="entry name" value="MFS_trans_sf"/>
</dbReference>
<protein>
    <submittedName>
        <fullName evidence="8">MFS transporter</fullName>
    </submittedName>
</protein>
<sequence length="518" mass="54727">MTITTATRTQKRERNLLDSATLSSGSEQVIDFLLPVFAGTVLGLVPWQIGLLVGLSELTAFVSRPIAGRIADRHSRPIMAAAGAAGFGIACVLYAFSTGLAVALTAAALSGVAGAFLWVGLRAMVAESLHEDSSVFAKLLGAEETGSWLIFVPALFIAIYTNYLYAFLALALCCFVAAALLFSVPRNAAMSPTHPETATQTTPPRSGTDRPLLIAVVVTMAAESALGLLLLLHLQHHFDLGLVEIALVFLPGAIAMSLLPSYLHRVVAAIGRRKALVLASALSTCFAIGLAFATTPLLIGIIWVLSAIAWSILVPVQQAAVADAAGNHATGRALSRYEAATLAGGFVGSVAAGLMYQSGSWLLSCLAVALLLASGIFLLPWAIRALGISDAVAPARTPSRPEQLEAPTGQVAERDATRKSRTQLVKEFLQHSLVFWLAVIAAKLFFPQLEYTGLLGIGQHPLGIWRDLQAAFNNGFDLALFASAAIRLWAILYLIDLVWTGYKILTGDDASARAQSDS</sequence>
<keyword evidence="2" id="KW-0813">Transport</keyword>